<reference evidence="3" key="1">
    <citation type="submission" date="2016-06" db="UniProtKB">
        <authorList>
            <consortium name="WormBaseParasite"/>
        </authorList>
    </citation>
    <scope>IDENTIFICATION</scope>
</reference>
<proteinExistence type="predicted"/>
<name>A0A183SKI9_SCHSO</name>
<dbReference type="AlphaFoldDB" id="A0A183SKI9"/>
<dbReference type="OrthoDB" id="6312955at2759"/>
<evidence type="ECO:0000313" key="3">
    <source>
        <dbReference type="WBParaSite" id="SSLN_0000489201-mRNA-1"/>
    </source>
</evidence>
<sequence>MHADDLKVAYRYKPADRQIVLELLKKDPQAFAQWCRTWRLSLSWHKCSVMVPSLSGVAHGAFRFLGTSAPL</sequence>
<gene>
    <name evidence="1" type="ORF">SSLN_LOCUS4737</name>
</gene>
<evidence type="ECO:0000313" key="1">
    <source>
        <dbReference type="EMBL" id="VDL91122.1"/>
    </source>
</evidence>
<accession>A0A183SKI9</accession>
<dbReference type="EMBL" id="UYSU01032980">
    <property type="protein sequence ID" value="VDL91122.1"/>
    <property type="molecule type" value="Genomic_DNA"/>
</dbReference>
<dbReference type="WBParaSite" id="SSLN_0000489201-mRNA-1">
    <property type="protein sequence ID" value="SSLN_0000489201-mRNA-1"/>
    <property type="gene ID" value="SSLN_0000489201"/>
</dbReference>
<protein>
    <submittedName>
        <fullName evidence="3">Transposase</fullName>
    </submittedName>
</protein>
<dbReference type="Proteomes" id="UP000275846">
    <property type="component" value="Unassembled WGS sequence"/>
</dbReference>
<keyword evidence="2" id="KW-1185">Reference proteome</keyword>
<reference evidence="1 2" key="2">
    <citation type="submission" date="2018-11" db="EMBL/GenBank/DDBJ databases">
        <authorList>
            <consortium name="Pathogen Informatics"/>
        </authorList>
    </citation>
    <scope>NUCLEOTIDE SEQUENCE [LARGE SCALE GENOMIC DNA]</scope>
    <source>
        <strain evidence="1 2">NST_G2</strain>
    </source>
</reference>
<organism evidence="3">
    <name type="scientific">Schistocephalus solidus</name>
    <name type="common">Tapeworm</name>
    <dbReference type="NCBI Taxonomy" id="70667"/>
    <lineage>
        <taxon>Eukaryota</taxon>
        <taxon>Metazoa</taxon>
        <taxon>Spiralia</taxon>
        <taxon>Lophotrochozoa</taxon>
        <taxon>Platyhelminthes</taxon>
        <taxon>Cestoda</taxon>
        <taxon>Eucestoda</taxon>
        <taxon>Diphyllobothriidea</taxon>
        <taxon>Diphyllobothriidae</taxon>
        <taxon>Schistocephalus</taxon>
    </lineage>
</organism>
<evidence type="ECO:0000313" key="2">
    <source>
        <dbReference type="Proteomes" id="UP000275846"/>
    </source>
</evidence>